<proteinExistence type="predicted"/>
<reference evidence="1" key="1">
    <citation type="submission" date="2022-12" db="EMBL/GenBank/DDBJ databases">
        <title>Genome sequence of SJ11.</title>
        <authorList>
            <person name="Woo H."/>
        </authorList>
    </citation>
    <scope>NUCLEOTIDE SEQUENCE</scope>
    <source>
        <strain evidence="1">SJ11</strain>
    </source>
</reference>
<gene>
    <name evidence="1" type="ORF">O0931_11505</name>
</gene>
<evidence type="ECO:0008006" key="3">
    <source>
        <dbReference type="Google" id="ProtNLM"/>
    </source>
</evidence>
<dbReference type="PROSITE" id="PS51257">
    <property type="entry name" value="PROKAR_LIPOPROTEIN"/>
    <property type="match status" value="1"/>
</dbReference>
<sequence length="142" mass="15407">MKKILVILAFCTVLGCKKDADKTLTSKNWKIESATVTPALTIGNKTNTNYIELMGGGSCIANMMISFSANGTFTSGSNGALCDMIATTDIKTWKRNGDQIILSGSENFPMILKDNKLTQTITTKPIGGIVYTYVYVYKAQSK</sequence>
<organism evidence="1 2">
    <name type="scientific">Pedobacter rhodius</name>
    <dbReference type="NCBI Taxonomy" id="3004098"/>
    <lineage>
        <taxon>Bacteria</taxon>
        <taxon>Pseudomonadati</taxon>
        <taxon>Bacteroidota</taxon>
        <taxon>Sphingobacteriia</taxon>
        <taxon>Sphingobacteriales</taxon>
        <taxon>Sphingobacteriaceae</taxon>
        <taxon>Pedobacter</taxon>
    </lineage>
</organism>
<evidence type="ECO:0000313" key="1">
    <source>
        <dbReference type="EMBL" id="MCZ4223928.1"/>
    </source>
</evidence>
<keyword evidence="2" id="KW-1185">Reference proteome</keyword>
<evidence type="ECO:0000313" key="2">
    <source>
        <dbReference type="Proteomes" id="UP001144341"/>
    </source>
</evidence>
<name>A0ABT4KYC0_9SPHI</name>
<comment type="caution">
    <text evidence="1">The sequence shown here is derived from an EMBL/GenBank/DDBJ whole genome shotgun (WGS) entry which is preliminary data.</text>
</comment>
<accession>A0ABT4KYC0</accession>
<protein>
    <recommendedName>
        <fullName evidence="3">Lipocalin-like domain-containing protein</fullName>
    </recommendedName>
</protein>
<dbReference type="Proteomes" id="UP001144341">
    <property type="component" value="Unassembled WGS sequence"/>
</dbReference>
<dbReference type="RefSeq" id="WP_269415726.1">
    <property type="nucleotide sequence ID" value="NZ_JAPWGL010000003.1"/>
</dbReference>
<dbReference type="EMBL" id="JAPWGL010000003">
    <property type="protein sequence ID" value="MCZ4223928.1"/>
    <property type="molecule type" value="Genomic_DNA"/>
</dbReference>